<accession>A0A164PV97</accession>
<feature type="domain" description="THAP9-like helix-turn-helix" evidence="1">
    <location>
        <begin position="58"/>
        <end position="124"/>
    </location>
</feature>
<dbReference type="Pfam" id="PF12017">
    <property type="entry name" value="Tnp_P_element"/>
    <property type="match status" value="1"/>
</dbReference>
<feature type="domain" description="Transposable element P transposase-like RNase H" evidence="2">
    <location>
        <begin position="133"/>
        <end position="256"/>
    </location>
</feature>
<dbReference type="InterPro" id="IPR048366">
    <property type="entry name" value="TNP-like_GBD"/>
</dbReference>
<name>A0A164PV97_9CRUS</name>
<dbReference type="EMBL" id="LRGB01002546">
    <property type="protein sequence ID" value="KZS07175.1"/>
    <property type="molecule type" value="Genomic_DNA"/>
</dbReference>
<organism evidence="5 6">
    <name type="scientific">Daphnia magna</name>
    <dbReference type="NCBI Taxonomy" id="35525"/>
    <lineage>
        <taxon>Eukaryota</taxon>
        <taxon>Metazoa</taxon>
        <taxon>Ecdysozoa</taxon>
        <taxon>Arthropoda</taxon>
        <taxon>Crustacea</taxon>
        <taxon>Branchiopoda</taxon>
        <taxon>Diplostraca</taxon>
        <taxon>Cladocera</taxon>
        <taxon>Anomopoda</taxon>
        <taxon>Daphniidae</taxon>
        <taxon>Daphnia</taxon>
    </lineage>
</organism>
<dbReference type="OrthoDB" id="6371942at2759"/>
<evidence type="ECO:0000259" key="3">
    <source>
        <dbReference type="Pfam" id="PF21788"/>
    </source>
</evidence>
<gene>
    <name evidence="5" type="ORF">APZ42_029175</name>
</gene>
<dbReference type="InterPro" id="IPR048367">
    <property type="entry name" value="TNP-like_RNaseH_C"/>
</dbReference>
<comment type="caution">
    <text evidence="5">The sequence shown here is derived from an EMBL/GenBank/DDBJ whole genome shotgun (WGS) entry which is preliminary data.</text>
</comment>
<dbReference type="Proteomes" id="UP000076858">
    <property type="component" value="Unassembled WGS sequence"/>
</dbReference>
<dbReference type="Pfam" id="PF21789">
    <property type="entry name" value="TNP-like_RNaseH_C"/>
    <property type="match status" value="1"/>
</dbReference>
<evidence type="ECO:0000259" key="4">
    <source>
        <dbReference type="Pfam" id="PF21789"/>
    </source>
</evidence>
<evidence type="ECO:0000313" key="6">
    <source>
        <dbReference type="Proteomes" id="UP000076858"/>
    </source>
</evidence>
<reference evidence="5 6" key="1">
    <citation type="submission" date="2016-03" db="EMBL/GenBank/DDBJ databases">
        <title>EvidentialGene: Evidence-directed Construction of Genes on Genomes.</title>
        <authorList>
            <person name="Gilbert D.G."/>
            <person name="Choi J.-H."/>
            <person name="Mockaitis K."/>
            <person name="Colbourne J."/>
            <person name="Pfrender M."/>
        </authorList>
    </citation>
    <scope>NUCLEOTIDE SEQUENCE [LARGE SCALE GENOMIC DNA]</scope>
    <source>
        <strain evidence="5 6">Xinb3</strain>
        <tissue evidence="5">Complete organism</tissue>
    </source>
</reference>
<dbReference type="Pfam" id="PF21788">
    <property type="entry name" value="TNP-like_GBD"/>
    <property type="match status" value="1"/>
</dbReference>
<evidence type="ECO:0000259" key="1">
    <source>
        <dbReference type="Pfam" id="PF12017"/>
    </source>
</evidence>
<evidence type="ECO:0000313" key="5">
    <source>
        <dbReference type="EMBL" id="KZS07175.1"/>
    </source>
</evidence>
<dbReference type="Pfam" id="PF21787">
    <property type="entry name" value="TNP-like_RNaseH_N"/>
    <property type="match status" value="1"/>
</dbReference>
<dbReference type="InterPro" id="IPR021896">
    <property type="entry name" value="THAP9-like_HTH"/>
</dbReference>
<keyword evidence="6" id="KW-1185">Reference proteome</keyword>
<feature type="domain" description="Transposable element P transposase-like RNase H C-terminal" evidence="4">
    <location>
        <begin position="456"/>
        <end position="489"/>
    </location>
</feature>
<dbReference type="InterPro" id="IPR048365">
    <property type="entry name" value="TNP-like_RNaseH_N"/>
</dbReference>
<dbReference type="STRING" id="35525.A0A164PV97"/>
<feature type="domain" description="Transposable element P transposase-like GTP-binding insertion" evidence="3">
    <location>
        <begin position="291"/>
        <end position="408"/>
    </location>
</feature>
<proteinExistence type="predicted"/>
<evidence type="ECO:0000259" key="2">
    <source>
        <dbReference type="Pfam" id="PF21787"/>
    </source>
</evidence>
<dbReference type="PANTHER" id="PTHR48257">
    <property type="match status" value="1"/>
</dbReference>
<dbReference type="PANTHER" id="PTHR48257:SF1">
    <property type="match status" value="1"/>
</dbReference>
<protein>
    <submittedName>
        <fullName evidence="5">TE: DNA transposase THAP9</fullName>
    </submittedName>
</protein>
<sequence length="599" mass="69029">MWKEKNQGCGKIARCRMTIKNSKRILSRKFTKLNRLTAEITALQKSKKVTSKKAFEEYLAELSEKEQLVIQAIINNSACVSKKGIRYQTHWLFECVILRIKSPKAYDHLRQGLFPLPHPDTLRRLIRGIPGTFGLNKFSIESIGNNLRGKLRCFRRGSLVWDEMTVKRAIKFSRQKMTFDGFQDFGEDVEVSAEKAGKLADHALVLMFRPYRAKWSNFYTISTLFLHLIRAISALHAVDAIVSNVTCDGHQTNKGVHALFGISGKLNNVNSWIEHPTDPNEKIHFMFDIPHIFKCIRNYMISHQHFQFAGENMPYDMFKLLIKTEEEFPTKVCPKLTLSHIYPDNWKKMNVKLATQLFSHSVFAGFKYYREHCNLPEFAATEPIGDMVLLLNDAFDVLNGRCIQETRLNRKYMKEENRTPFLSQTTLEALRLTVHSVLHLTSDLLKNDFHFVLTGKFNQDCLERFFGILRNVCGENDHPSVSTFLQLFRLLSIVFPFKDAVKKGNIDRGERLCLLATYKDCLRQNCKQTTKEAIDLRQSMKDDILDALCLKSRQPGMPLPCEEVNGLEVGIDMSEISYPTLAELGHIQKVKRCASKKQF</sequence>
<dbReference type="AlphaFoldDB" id="A0A164PV97"/>